<feature type="region of interest" description="Disordered" evidence="15">
    <location>
        <begin position="141"/>
        <end position="183"/>
    </location>
</feature>
<evidence type="ECO:0000256" key="14">
    <source>
        <dbReference type="HAMAP-Rule" id="MF_00136"/>
    </source>
</evidence>
<dbReference type="GO" id="GO:0004478">
    <property type="term" value="F:methionine adenosyltransferase activity"/>
    <property type="evidence" value="ECO:0007669"/>
    <property type="project" value="UniProtKB-UniRule"/>
</dbReference>
<protein>
    <recommendedName>
        <fullName evidence="6 14">S-adenosylmethionine synthase</fullName>
        <shortName evidence="14">AdoMet synthase</shortName>
        <ecNumber evidence="5 14">2.5.1.6</ecNumber>
    </recommendedName>
    <alternativeName>
        <fullName evidence="12 14">Methionine adenosyltransferase</fullName>
    </alternativeName>
</protein>
<dbReference type="PANTHER" id="PTHR36697">
    <property type="entry name" value="S-ADENOSYLMETHIONINE SYNTHASE"/>
    <property type="match status" value="1"/>
</dbReference>
<feature type="binding site" evidence="14">
    <location>
        <begin position="137"/>
        <end position="142"/>
    </location>
    <ligand>
        <name>ATP</name>
        <dbReference type="ChEBI" id="CHEBI:30616"/>
    </ligand>
</feature>
<feature type="compositionally biased region" description="Low complexity" evidence="15">
    <location>
        <begin position="160"/>
        <end position="169"/>
    </location>
</feature>
<sequence>MSERNIRVEPIDRQAVEDQEVEIVERKGIGHPDSICDGVAESVAGALAREYIDRVGEVLHFNTDETQLVAGEAAPAFGGGEVVDPIYLLIVGRATKRYEGQTIPTETIALRAAREYLEETIPQLEYGEDIIVDVKLGEGSGDLQDVFGEDEESDADDSDPASGEESSSPVGIPMANDTSFGVGHAPLTETEQIVLEAERRLNGEYAATNPELGPDVKIMGKREGDTIDVTVAAAMIDEYIADLDEYIDAVESVREFVTEVANEHTDRDVNVYVNTADDYEEGSIYLTVTGTSAEQGDDGSVGRGNRANGLITPNRSMSMEATSGKNPVNHIGKIYNLLSTSIADSVVADVDGIRDLRVRLLSQIGRPIDEPHVADVHVVTHEGVSLEDVEADVEAIVDEELGNVTEITRQVIDGELTTF</sequence>
<comment type="similarity">
    <text evidence="4 14">Belongs to the AdoMet synthase 2 family.</text>
</comment>
<accession>A0A8J8PY70</accession>
<comment type="caution">
    <text evidence="16">The sequence shown here is derived from an EMBL/GenBank/DDBJ whole genome shotgun (WGS) entry which is preliminary data.</text>
</comment>
<dbReference type="GO" id="GO:0005524">
    <property type="term" value="F:ATP binding"/>
    <property type="evidence" value="ECO:0007669"/>
    <property type="project" value="UniProtKB-UniRule"/>
</dbReference>
<gene>
    <name evidence="14" type="primary">mat</name>
    <name evidence="16" type="ORF">CV102_21535</name>
</gene>
<evidence type="ECO:0000256" key="10">
    <source>
        <dbReference type="ARBA" id="ARBA00022840"/>
    </source>
</evidence>
<evidence type="ECO:0000256" key="6">
    <source>
        <dbReference type="ARBA" id="ARBA00020319"/>
    </source>
</evidence>
<organism evidence="16 17">
    <name type="scientific">Natronococcus pandeyae</name>
    <dbReference type="NCBI Taxonomy" id="2055836"/>
    <lineage>
        <taxon>Archaea</taxon>
        <taxon>Methanobacteriati</taxon>
        <taxon>Methanobacteriota</taxon>
        <taxon>Stenosarchaea group</taxon>
        <taxon>Halobacteria</taxon>
        <taxon>Halobacteriales</taxon>
        <taxon>Natrialbaceae</taxon>
        <taxon>Natronococcus</taxon>
    </lineage>
</organism>
<dbReference type="NCBIfam" id="NF003366">
    <property type="entry name" value="PRK04439.1-5"/>
    <property type="match status" value="1"/>
</dbReference>
<evidence type="ECO:0000256" key="15">
    <source>
        <dbReference type="SAM" id="MobiDB-lite"/>
    </source>
</evidence>
<feature type="compositionally biased region" description="Acidic residues" evidence="15">
    <location>
        <begin position="147"/>
        <end position="159"/>
    </location>
</feature>
<comment type="cofactor">
    <cofactor evidence="1 14">
        <name>Mg(2+)</name>
        <dbReference type="ChEBI" id="CHEBI:18420"/>
    </cofactor>
</comment>
<dbReference type="RefSeq" id="WP_148860060.1">
    <property type="nucleotide sequence ID" value="NZ_PHNJ01000016.1"/>
</dbReference>
<dbReference type="Proteomes" id="UP000766904">
    <property type="component" value="Unassembled WGS sequence"/>
</dbReference>
<evidence type="ECO:0000256" key="4">
    <source>
        <dbReference type="ARBA" id="ARBA00009691"/>
    </source>
</evidence>
<keyword evidence="10 14" id="KW-0067">ATP-binding</keyword>
<dbReference type="InterPro" id="IPR042544">
    <property type="entry name" value="AdoMet_synthase_3"/>
</dbReference>
<comment type="pathway">
    <text evidence="3 14">Amino-acid biosynthesis; S-adenosyl-L-methionine biosynthesis; S-adenosyl-L-methionine from L-methionine: step 1/1.</text>
</comment>
<evidence type="ECO:0000313" key="16">
    <source>
        <dbReference type="EMBL" id="TYL36635.1"/>
    </source>
</evidence>
<keyword evidence="11 14" id="KW-0460">Magnesium</keyword>
<dbReference type="GO" id="GO:0006556">
    <property type="term" value="P:S-adenosylmethionine biosynthetic process"/>
    <property type="evidence" value="ECO:0007669"/>
    <property type="project" value="UniProtKB-UniRule"/>
</dbReference>
<dbReference type="NCBIfam" id="NF003364">
    <property type="entry name" value="PRK04439.1-3"/>
    <property type="match status" value="1"/>
</dbReference>
<dbReference type="UniPathway" id="UPA00315">
    <property type="reaction ID" value="UER00080"/>
</dbReference>
<dbReference type="AlphaFoldDB" id="A0A8J8PY70"/>
<keyword evidence="9 14" id="KW-0547">Nucleotide-binding</keyword>
<evidence type="ECO:0000256" key="9">
    <source>
        <dbReference type="ARBA" id="ARBA00022741"/>
    </source>
</evidence>
<feature type="region of interest" description="Disordered" evidence="15">
    <location>
        <begin position="291"/>
        <end position="323"/>
    </location>
</feature>
<keyword evidence="7 14" id="KW-0554">One-carbon metabolism</keyword>
<keyword evidence="17" id="KW-1185">Reference proteome</keyword>
<feature type="compositionally biased region" description="Polar residues" evidence="15">
    <location>
        <begin position="311"/>
        <end position="323"/>
    </location>
</feature>
<dbReference type="EC" id="2.5.1.6" evidence="5 14"/>
<dbReference type="OrthoDB" id="204488at2157"/>
<evidence type="ECO:0000256" key="2">
    <source>
        <dbReference type="ARBA" id="ARBA00003775"/>
    </source>
</evidence>
<evidence type="ECO:0000256" key="1">
    <source>
        <dbReference type="ARBA" id="ARBA00001946"/>
    </source>
</evidence>
<dbReference type="InterPro" id="IPR002795">
    <property type="entry name" value="S-AdoMet_synthetase_arc"/>
</dbReference>
<evidence type="ECO:0000256" key="7">
    <source>
        <dbReference type="ARBA" id="ARBA00022563"/>
    </source>
</evidence>
<evidence type="ECO:0000256" key="8">
    <source>
        <dbReference type="ARBA" id="ARBA00022679"/>
    </source>
</evidence>
<name>A0A8J8PY70_9EURY</name>
<dbReference type="Pfam" id="PF01941">
    <property type="entry name" value="AdoMet_Synthase"/>
    <property type="match status" value="1"/>
</dbReference>
<evidence type="ECO:0000256" key="5">
    <source>
        <dbReference type="ARBA" id="ARBA00012828"/>
    </source>
</evidence>
<evidence type="ECO:0000313" key="17">
    <source>
        <dbReference type="Proteomes" id="UP000766904"/>
    </source>
</evidence>
<dbReference type="GO" id="GO:0006730">
    <property type="term" value="P:one-carbon metabolic process"/>
    <property type="evidence" value="ECO:0007669"/>
    <property type="project" value="UniProtKB-KW"/>
</dbReference>
<dbReference type="PANTHER" id="PTHR36697:SF1">
    <property type="entry name" value="S-ADENOSYLMETHIONINE SYNTHASE"/>
    <property type="match status" value="1"/>
</dbReference>
<dbReference type="InterPro" id="IPR027790">
    <property type="entry name" value="AdoMet_synthase_2_family"/>
</dbReference>
<evidence type="ECO:0000256" key="13">
    <source>
        <dbReference type="ARBA" id="ARBA00048344"/>
    </source>
</evidence>
<evidence type="ECO:0000256" key="3">
    <source>
        <dbReference type="ARBA" id="ARBA00005224"/>
    </source>
</evidence>
<dbReference type="Gene3D" id="3.30.300.280">
    <property type="entry name" value="S-adenosylmethionine synthetase, C-terminal domain"/>
    <property type="match status" value="1"/>
</dbReference>
<dbReference type="GO" id="GO:0000287">
    <property type="term" value="F:magnesium ion binding"/>
    <property type="evidence" value="ECO:0007669"/>
    <property type="project" value="UniProtKB-UniRule"/>
</dbReference>
<comment type="catalytic activity">
    <reaction evidence="13 14">
        <text>L-methionine + ATP + H2O = S-adenosyl-L-methionine + phosphate + diphosphate</text>
        <dbReference type="Rhea" id="RHEA:21080"/>
        <dbReference type="ChEBI" id="CHEBI:15377"/>
        <dbReference type="ChEBI" id="CHEBI:30616"/>
        <dbReference type="ChEBI" id="CHEBI:33019"/>
        <dbReference type="ChEBI" id="CHEBI:43474"/>
        <dbReference type="ChEBI" id="CHEBI:57844"/>
        <dbReference type="ChEBI" id="CHEBI:59789"/>
        <dbReference type="EC" id="2.5.1.6"/>
    </reaction>
</comment>
<dbReference type="Gene3D" id="3.30.300.10">
    <property type="match status" value="1"/>
</dbReference>
<comment type="function">
    <text evidence="2 14">Catalyzes the formation of S-adenosylmethionine from methionine and ATP.</text>
</comment>
<evidence type="ECO:0000256" key="11">
    <source>
        <dbReference type="ARBA" id="ARBA00022842"/>
    </source>
</evidence>
<proteinExistence type="inferred from homology"/>
<dbReference type="EMBL" id="PHNJ01000016">
    <property type="protein sequence ID" value="TYL36635.1"/>
    <property type="molecule type" value="Genomic_DNA"/>
</dbReference>
<keyword evidence="8 14" id="KW-0808">Transferase</keyword>
<dbReference type="HAMAP" id="MF_00136">
    <property type="entry name" value="S_AdoMet_synth2"/>
    <property type="match status" value="1"/>
</dbReference>
<evidence type="ECO:0000256" key="12">
    <source>
        <dbReference type="ARBA" id="ARBA00032151"/>
    </source>
</evidence>
<reference evidence="16" key="1">
    <citation type="submission" date="2017-11" db="EMBL/GenBank/DDBJ databases">
        <authorList>
            <person name="Kajale S.C."/>
            <person name="Sharma A."/>
        </authorList>
    </citation>
    <scope>NUCLEOTIDE SEQUENCE</scope>
    <source>
        <strain evidence="16">LS1_42</strain>
    </source>
</reference>